<gene>
    <name evidence="2" type="ORF">FYJ65_00240</name>
</gene>
<organism evidence="2 3">
    <name type="scientific">Mogibacterium kristiansenii</name>
    <dbReference type="NCBI Taxonomy" id="2606708"/>
    <lineage>
        <taxon>Bacteria</taxon>
        <taxon>Bacillati</taxon>
        <taxon>Bacillota</taxon>
        <taxon>Clostridia</taxon>
        <taxon>Peptostreptococcales</taxon>
        <taxon>Anaerovoracaceae</taxon>
        <taxon>Mogibacterium</taxon>
    </lineage>
</organism>
<evidence type="ECO:0000313" key="2">
    <source>
        <dbReference type="EMBL" id="MST69782.1"/>
    </source>
</evidence>
<evidence type="ECO:0000256" key="1">
    <source>
        <dbReference type="SAM" id="MobiDB-lite"/>
    </source>
</evidence>
<proteinExistence type="predicted"/>
<protein>
    <submittedName>
        <fullName evidence="2">Uncharacterized protein</fullName>
    </submittedName>
</protein>
<dbReference type="Proteomes" id="UP000469424">
    <property type="component" value="Unassembled WGS sequence"/>
</dbReference>
<keyword evidence="3" id="KW-1185">Reference proteome</keyword>
<reference evidence="2 3" key="1">
    <citation type="submission" date="2019-08" db="EMBL/GenBank/DDBJ databases">
        <title>In-depth cultivation of the pig gut microbiome towards novel bacterial diversity and tailored functional studies.</title>
        <authorList>
            <person name="Wylensek D."/>
            <person name="Hitch T.C.A."/>
            <person name="Clavel T."/>
        </authorList>
    </citation>
    <scope>NUCLEOTIDE SEQUENCE [LARGE SCALE GENOMIC DNA]</scope>
    <source>
        <strain evidence="2 3">WCA-MUC-591-APC-4B</strain>
    </source>
</reference>
<evidence type="ECO:0000313" key="3">
    <source>
        <dbReference type="Proteomes" id="UP000469424"/>
    </source>
</evidence>
<dbReference type="EMBL" id="VUNA01000001">
    <property type="protein sequence ID" value="MST69782.1"/>
    <property type="molecule type" value="Genomic_DNA"/>
</dbReference>
<comment type="caution">
    <text evidence="2">The sequence shown here is derived from an EMBL/GenBank/DDBJ whole genome shotgun (WGS) entry which is preliminary data.</text>
</comment>
<feature type="compositionally biased region" description="Low complexity" evidence="1">
    <location>
        <begin position="460"/>
        <end position="472"/>
    </location>
</feature>
<feature type="region of interest" description="Disordered" evidence="1">
    <location>
        <begin position="449"/>
        <end position="487"/>
    </location>
</feature>
<dbReference type="AlphaFoldDB" id="A0A6N7X2N3"/>
<accession>A0A6N7X2N3</accession>
<name>A0A6N7X2N3_9FIRM</name>
<sequence>MYPVSEAFLQAVQENTRRYYWTGRITTTEGVTYEFGADDIVKGSGYISSQCCGSTEIELGTVYAAEMGITLLSNIDRYTLEDALVELFYHLRLSDGTFEEIPMGIFEVSEANRNIKTLELKAYDFMLRFDKSFNGFETIGTVYDFVSLCCKACKVEMAQSQADYEAMPNGTELLSIFTENDIETYRDVLYYVGQVLGGFFCINREGKLELRKYGNEPVMELETKHRFTSSFSDFITRYTAVSSTNMKTETAEYYHLDPDDGLTMNLGVNPLLQFGLKETREQLCMNILNDLSVVDYVPFDSETTGNPALDLGDVIRFKGGQADENRISAITSMQCKIGGKHTLKGVGKNPRLAHAKSKNDKNISGLLNQIIDNKEAGRIGIHTFTNASSFTVGESDVKIISIEFAPNEAVMAQFFGSVIVGVNADQVERSVVARGDVLIPSVEVEEVLAEGTAGNEETTDSGTTDSDAAGTDVLDETGGSSDSAVAAEEPVVIGKTKEQTLTVELPVVWKEDGQVVVHFTFEFNDSIIEIHQPEETWHSGMHSIMLYYPIENLVANYRNIFNVYARATGGTVTVDTGDCLAAIMGQSMGAGEAWDGEIRIEETIKKVKLGGVLQMTAVDENITWKIDELVKRTYSDVVPGRFGIGAFAMPVER</sequence>